<evidence type="ECO:0000256" key="3">
    <source>
        <dbReference type="ARBA" id="ARBA00022500"/>
    </source>
</evidence>
<dbReference type="SUPFAM" id="SSF103190">
    <property type="entry name" value="Sensory domain-like"/>
    <property type="match status" value="1"/>
</dbReference>
<dbReference type="PROSITE" id="PS50111">
    <property type="entry name" value="CHEMOTAXIS_TRANSDUC_2"/>
    <property type="match status" value="1"/>
</dbReference>
<evidence type="ECO:0000256" key="6">
    <source>
        <dbReference type="ARBA" id="ARBA00023136"/>
    </source>
</evidence>
<evidence type="ECO:0000313" key="12">
    <source>
        <dbReference type="EMBL" id="KQC85219.1"/>
    </source>
</evidence>
<dbReference type="GO" id="GO:0006935">
    <property type="term" value="P:chemotaxis"/>
    <property type="evidence" value="ECO:0007669"/>
    <property type="project" value="UniProtKB-KW"/>
</dbReference>
<evidence type="ECO:0000259" key="11">
    <source>
        <dbReference type="PROSITE" id="PS50885"/>
    </source>
</evidence>
<evidence type="ECO:0000256" key="2">
    <source>
        <dbReference type="ARBA" id="ARBA00022475"/>
    </source>
</evidence>
<feature type="domain" description="Methyl-accepting transducer" evidence="10">
    <location>
        <begin position="393"/>
        <end position="622"/>
    </location>
</feature>
<dbReference type="CDD" id="cd12912">
    <property type="entry name" value="PDC2_MCP_like"/>
    <property type="match status" value="1"/>
</dbReference>
<dbReference type="GO" id="GO:0007165">
    <property type="term" value="P:signal transduction"/>
    <property type="evidence" value="ECO:0007669"/>
    <property type="project" value="UniProtKB-KW"/>
</dbReference>
<dbReference type="SUPFAM" id="SSF158472">
    <property type="entry name" value="HAMP domain-like"/>
    <property type="match status" value="1"/>
</dbReference>
<keyword evidence="2" id="KW-1003">Cell membrane</keyword>
<proteinExistence type="inferred from homology"/>
<evidence type="ECO:0000313" key="13">
    <source>
        <dbReference type="Proteomes" id="UP000050833"/>
    </source>
</evidence>
<name>A0AAW3JRS1_9FIRM</name>
<evidence type="ECO:0000256" key="1">
    <source>
        <dbReference type="ARBA" id="ARBA00004651"/>
    </source>
</evidence>
<feature type="transmembrane region" description="Helical" evidence="9">
    <location>
        <begin position="270"/>
        <end position="292"/>
    </location>
</feature>
<feature type="domain" description="HAMP" evidence="11">
    <location>
        <begin position="290"/>
        <end position="343"/>
    </location>
</feature>
<keyword evidence="5 9" id="KW-1133">Transmembrane helix</keyword>
<dbReference type="Pfam" id="PF00015">
    <property type="entry name" value="MCPsignal"/>
    <property type="match status" value="1"/>
</dbReference>
<dbReference type="InterPro" id="IPR029151">
    <property type="entry name" value="Sensor-like_sf"/>
</dbReference>
<accession>A0AAW3JRS1</accession>
<comment type="caution">
    <text evidence="12">The sequence shown here is derived from an EMBL/GenBank/DDBJ whole genome shotgun (WGS) entry which is preliminary data.</text>
</comment>
<dbReference type="Pfam" id="PF00672">
    <property type="entry name" value="HAMP"/>
    <property type="match status" value="1"/>
</dbReference>
<dbReference type="RefSeq" id="WP_055944905.1">
    <property type="nucleotide sequence ID" value="NZ_JAQDCV010000005.1"/>
</dbReference>
<evidence type="ECO:0008006" key="14">
    <source>
        <dbReference type="Google" id="ProtNLM"/>
    </source>
</evidence>
<dbReference type="PROSITE" id="PS50885">
    <property type="entry name" value="HAMP"/>
    <property type="match status" value="1"/>
</dbReference>
<dbReference type="CDD" id="cd06225">
    <property type="entry name" value="HAMP"/>
    <property type="match status" value="1"/>
</dbReference>
<dbReference type="PANTHER" id="PTHR43531">
    <property type="entry name" value="PROTEIN ICFG"/>
    <property type="match status" value="1"/>
</dbReference>
<protein>
    <recommendedName>
        <fullName evidence="14">Methyl-accepting chemotaxis protein</fullName>
    </recommendedName>
</protein>
<sequence length="639" mass="69290">MKLSTKISIVFSLTIIILVYIIGTEACLYSYSSTISLVEKNSRSSAKTTARDIEALLQNYKNIAKASGSDITLIGNVPNEVRVKKVEQLAKQYGFTSGNLLNKKGVSIKDGTDFSDRDYVKAALNGKTNISDVTLSKYTNTYGISIAAPLISSGRIIGVVYYRADVDFMNDIVKHISVGQGSYAYILDENNNVIAHKNEKYIMNDKYKEMIPKDIKNCISSQNGSMTCSYGGDKYICGYSKIDKTANWRVVIASPESAYNSDILRFVKKLVISDIIALIVAIIVALIIARVISRPIVRVKNLLSALAQGDLSVQLNDTKNKDELGILQNSAVSLNRMLSDMLTQSGDVLSKMAAYDLTSEDMREYPGKFNELAASINSIKAILSNMILNIQNSSVNVDGGSKQLAEAASMLSEGTMAQASSLQKLVTDVENVAQNINANSDKTIFVNESLGNLDSEIKDGDQKMQELSNVVRTVEEMSEDIKKIVNTIDGIAFQTNILALNASVEAARAGESGKGFAVVAQEIGTLATKSSDASKKTAELIEKCIKGIESAKEYADITSDSLAKIVSDSNNIANAFDEMSKANEIQAKNANDIRNEIENISQVVQSNTATAQQTAASTEVLSEQAAALKDMTGRFKVDY</sequence>
<keyword evidence="3" id="KW-0145">Chemotaxis</keyword>
<dbReference type="Pfam" id="PF02743">
    <property type="entry name" value="dCache_1"/>
    <property type="match status" value="1"/>
</dbReference>
<evidence type="ECO:0000256" key="8">
    <source>
        <dbReference type="PROSITE-ProRule" id="PRU00284"/>
    </source>
</evidence>
<feature type="transmembrane region" description="Helical" evidence="9">
    <location>
        <begin position="7"/>
        <end position="31"/>
    </location>
</feature>
<dbReference type="Gene3D" id="3.30.450.20">
    <property type="entry name" value="PAS domain"/>
    <property type="match status" value="1"/>
</dbReference>
<gene>
    <name evidence="12" type="ORF">APZ18_11015</name>
</gene>
<dbReference type="InterPro" id="IPR051310">
    <property type="entry name" value="MCP_chemotaxis"/>
</dbReference>
<dbReference type="Gene3D" id="6.10.340.10">
    <property type="match status" value="1"/>
</dbReference>
<keyword evidence="13" id="KW-1185">Reference proteome</keyword>
<dbReference type="SMART" id="SM00304">
    <property type="entry name" value="HAMP"/>
    <property type="match status" value="2"/>
</dbReference>
<dbReference type="SUPFAM" id="SSF58104">
    <property type="entry name" value="Methyl-accepting chemotaxis protein (MCP) signaling domain"/>
    <property type="match status" value="1"/>
</dbReference>
<dbReference type="Proteomes" id="UP000050833">
    <property type="component" value="Unassembled WGS sequence"/>
</dbReference>
<dbReference type="SMART" id="SM00283">
    <property type="entry name" value="MA"/>
    <property type="match status" value="1"/>
</dbReference>
<evidence type="ECO:0000256" key="4">
    <source>
        <dbReference type="ARBA" id="ARBA00022692"/>
    </source>
</evidence>
<organism evidence="12 13">
    <name type="scientific">Butyribacter intestini</name>
    <dbReference type="NCBI Taxonomy" id="1703332"/>
    <lineage>
        <taxon>Bacteria</taxon>
        <taxon>Bacillati</taxon>
        <taxon>Bacillota</taxon>
        <taxon>Clostridia</taxon>
        <taxon>Lachnospirales</taxon>
        <taxon>Lachnospiraceae</taxon>
        <taxon>Butyribacter</taxon>
    </lineage>
</organism>
<evidence type="ECO:0000256" key="5">
    <source>
        <dbReference type="ARBA" id="ARBA00022989"/>
    </source>
</evidence>
<dbReference type="EMBL" id="LLKB01000005">
    <property type="protein sequence ID" value="KQC85219.1"/>
    <property type="molecule type" value="Genomic_DNA"/>
</dbReference>
<evidence type="ECO:0000256" key="7">
    <source>
        <dbReference type="ARBA" id="ARBA00029447"/>
    </source>
</evidence>
<dbReference type="AlphaFoldDB" id="A0AAW3JRS1"/>
<keyword evidence="4 9" id="KW-0812">Transmembrane</keyword>
<dbReference type="PANTHER" id="PTHR43531:SF11">
    <property type="entry name" value="METHYL-ACCEPTING CHEMOTAXIS PROTEIN 3"/>
    <property type="match status" value="1"/>
</dbReference>
<keyword evidence="6 9" id="KW-0472">Membrane</keyword>
<comment type="similarity">
    <text evidence="7">Belongs to the methyl-accepting chemotaxis (MCP) protein family.</text>
</comment>
<dbReference type="Gene3D" id="1.10.287.950">
    <property type="entry name" value="Methyl-accepting chemotaxis protein"/>
    <property type="match status" value="1"/>
</dbReference>
<reference evidence="12 13" key="1">
    <citation type="submission" date="2015-10" db="EMBL/GenBank/DDBJ databases">
        <title>Butyribacter intestini gen. nov., sp. nov., a butyric acid-producing bacterium of the family Lachnospiraceae isolated from the human faeces.</title>
        <authorList>
            <person name="Zou Y."/>
            <person name="Xue W."/>
            <person name="Luo G."/>
            <person name="Lv M."/>
        </authorList>
    </citation>
    <scope>NUCLEOTIDE SEQUENCE [LARGE SCALE GENOMIC DNA]</scope>
    <source>
        <strain evidence="12 13">TF01-11</strain>
    </source>
</reference>
<keyword evidence="8" id="KW-0807">Transducer</keyword>
<evidence type="ECO:0000259" key="10">
    <source>
        <dbReference type="PROSITE" id="PS50111"/>
    </source>
</evidence>
<dbReference type="InterPro" id="IPR003660">
    <property type="entry name" value="HAMP_dom"/>
</dbReference>
<dbReference type="InterPro" id="IPR004089">
    <property type="entry name" value="MCPsignal_dom"/>
</dbReference>
<dbReference type="GO" id="GO:0005886">
    <property type="term" value="C:plasma membrane"/>
    <property type="evidence" value="ECO:0007669"/>
    <property type="project" value="UniProtKB-SubCell"/>
</dbReference>
<comment type="subcellular location">
    <subcellularLocation>
        <location evidence="1">Cell membrane</location>
        <topology evidence="1">Multi-pass membrane protein</topology>
    </subcellularLocation>
</comment>
<evidence type="ECO:0000256" key="9">
    <source>
        <dbReference type="SAM" id="Phobius"/>
    </source>
</evidence>
<dbReference type="InterPro" id="IPR033479">
    <property type="entry name" value="dCache_1"/>
</dbReference>